<keyword evidence="3" id="KW-1185">Reference proteome</keyword>
<feature type="transmembrane region" description="Helical" evidence="1">
    <location>
        <begin position="82"/>
        <end position="105"/>
    </location>
</feature>
<dbReference type="EMBL" id="BMQQ01000014">
    <property type="protein sequence ID" value="GGT41306.1"/>
    <property type="molecule type" value="Genomic_DNA"/>
</dbReference>
<dbReference type="AlphaFoldDB" id="A0A918H8G2"/>
<feature type="transmembrane region" description="Helical" evidence="1">
    <location>
        <begin position="55"/>
        <end position="75"/>
    </location>
</feature>
<proteinExistence type="predicted"/>
<reference evidence="2" key="2">
    <citation type="submission" date="2020-09" db="EMBL/GenBank/DDBJ databases">
        <authorList>
            <person name="Sun Q."/>
            <person name="Ohkuma M."/>
        </authorList>
    </citation>
    <scope>NUCLEOTIDE SEQUENCE</scope>
    <source>
        <strain evidence="2">JCM 3172</strain>
    </source>
</reference>
<keyword evidence="1" id="KW-0472">Membrane</keyword>
<name>A0A918H8G2_9ACTN</name>
<accession>A0A918H8G2</accession>
<feature type="transmembrane region" description="Helical" evidence="1">
    <location>
        <begin position="111"/>
        <end position="131"/>
    </location>
</feature>
<keyword evidence="1" id="KW-0812">Transmembrane</keyword>
<evidence type="ECO:0000313" key="3">
    <source>
        <dbReference type="Proteomes" id="UP000619486"/>
    </source>
</evidence>
<keyword evidence="1" id="KW-1133">Transmembrane helix</keyword>
<evidence type="ECO:0000313" key="2">
    <source>
        <dbReference type="EMBL" id="GGT41306.1"/>
    </source>
</evidence>
<dbReference type="RefSeq" id="WP_019885103.1">
    <property type="nucleotide sequence ID" value="NZ_BMQQ01000014.1"/>
</dbReference>
<organism evidence="2 3">
    <name type="scientific">Streptomyces purpureus</name>
    <dbReference type="NCBI Taxonomy" id="1951"/>
    <lineage>
        <taxon>Bacteria</taxon>
        <taxon>Bacillati</taxon>
        <taxon>Actinomycetota</taxon>
        <taxon>Actinomycetes</taxon>
        <taxon>Kitasatosporales</taxon>
        <taxon>Streptomycetaceae</taxon>
        <taxon>Streptomyces</taxon>
    </lineage>
</organism>
<dbReference type="Proteomes" id="UP000619486">
    <property type="component" value="Unassembled WGS sequence"/>
</dbReference>
<gene>
    <name evidence="2" type="ORF">GCM10014713_38770</name>
</gene>
<sequence length="141" mass="14734">MRTNRNQPTPRLRTLFGRAASRDALALLAGVAAAVSGVGAALVAADLDSPLRAPFALFLLLAAPALAIGSVLRRFTTLTRCVLSAAGAVAIDLTVAQMMLTFHLWSFRGGVATVAGISALLLLVAVMRNSLTRRARRSSAH</sequence>
<comment type="caution">
    <text evidence="2">The sequence shown here is derived from an EMBL/GenBank/DDBJ whole genome shotgun (WGS) entry which is preliminary data.</text>
</comment>
<reference evidence="2" key="1">
    <citation type="journal article" date="2014" name="Int. J. Syst. Evol. Microbiol.">
        <title>Complete genome sequence of Corynebacterium casei LMG S-19264T (=DSM 44701T), isolated from a smear-ripened cheese.</title>
        <authorList>
            <consortium name="US DOE Joint Genome Institute (JGI-PGF)"/>
            <person name="Walter F."/>
            <person name="Albersmeier A."/>
            <person name="Kalinowski J."/>
            <person name="Ruckert C."/>
        </authorList>
    </citation>
    <scope>NUCLEOTIDE SEQUENCE</scope>
    <source>
        <strain evidence="2">JCM 3172</strain>
    </source>
</reference>
<evidence type="ECO:0000256" key="1">
    <source>
        <dbReference type="SAM" id="Phobius"/>
    </source>
</evidence>
<protein>
    <submittedName>
        <fullName evidence="2">Uncharacterized protein</fullName>
    </submittedName>
</protein>